<dbReference type="PATRIC" id="fig|446692.3.peg.2761"/>
<evidence type="ECO:0000313" key="1">
    <source>
        <dbReference type="EMBL" id="CEF41921.1"/>
    </source>
</evidence>
<dbReference type="EMBL" id="LN606600">
    <property type="protein sequence ID" value="CEF41921.1"/>
    <property type="molecule type" value="Genomic_DNA"/>
</dbReference>
<evidence type="ECO:0000313" key="2">
    <source>
        <dbReference type="Proteomes" id="UP000056109"/>
    </source>
</evidence>
<gene>
    <name evidence="1" type="ORF">ASN_2640</name>
</gene>
<keyword evidence="2" id="KW-1185">Reference proteome</keyword>
<dbReference type="KEGG" id="asz:ASN_2640"/>
<organism evidence="1 2">
    <name type="scientific">Acetobacter senegalensis</name>
    <dbReference type="NCBI Taxonomy" id="446692"/>
    <lineage>
        <taxon>Bacteria</taxon>
        <taxon>Pseudomonadati</taxon>
        <taxon>Pseudomonadota</taxon>
        <taxon>Alphaproteobacteria</taxon>
        <taxon>Acetobacterales</taxon>
        <taxon>Acetobacteraceae</taxon>
        <taxon>Acetobacter</taxon>
    </lineage>
</organism>
<dbReference type="AlphaFoldDB" id="A0A0U5F0M8"/>
<reference evidence="2" key="1">
    <citation type="submission" date="2014-09" db="EMBL/GenBank/DDBJ databases">
        <authorList>
            <person name="Illeghems K.G."/>
        </authorList>
    </citation>
    <scope>NUCLEOTIDE SEQUENCE [LARGE SCALE GENOMIC DNA]</scope>
    <source>
        <strain evidence="2">108B</strain>
    </source>
</reference>
<accession>A0A0U5F0M8</accession>
<proteinExistence type="predicted"/>
<protein>
    <submittedName>
        <fullName evidence="1">Uncharacterized protein</fullName>
    </submittedName>
</protein>
<name>A0A0U5F0M8_9PROT</name>
<dbReference type="Proteomes" id="UP000056109">
    <property type="component" value="Chromosome I"/>
</dbReference>
<sequence>MEKLARLTEIKLGHALVPSRHDKAIVKALKEGGEHDAARKVEALIPTEKTSPPVAAYTSEARRMTERQGFDLPTARREIMAFWEQSGNDLKTFRCLLAEKNWRMRPGDRTDRRREAHVIETGLVTVLCRLTERLKLSTGKA</sequence>